<dbReference type="Proteomes" id="UP000789525">
    <property type="component" value="Unassembled WGS sequence"/>
</dbReference>
<feature type="non-terminal residue" evidence="1">
    <location>
        <position position="517"/>
    </location>
</feature>
<keyword evidence="2" id="KW-1185">Reference proteome</keyword>
<accession>A0ACA9PLX5</accession>
<feature type="non-terminal residue" evidence="1">
    <location>
        <position position="1"/>
    </location>
</feature>
<evidence type="ECO:0000313" key="2">
    <source>
        <dbReference type="Proteomes" id="UP000789525"/>
    </source>
</evidence>
<protein>
    <submittedName>
        <fullName evidence="1">4715_t:CDS:1</fullName>
    </submittedName>
</protein>
<organism evidence="1 2">
    <name type="scientific">Acaulospora colombiana</name>
    <dbReference type="NCBI Taxonomy" id="27376"/>
    <lineage>
        <taxon>Eukaryota</taxon>
        <taxon>Fungi</taxon>
        <taxon>Fungi incertae sedis</taxon>
        <taxon>Mucoromycota</taxon>
        <taxon>Glomeromycotina</taxon>
        <taxon>Glomeromycetes</taxon>
        <taxon>Diversisporales</taxon>
        <taxon>Acaulosporaceae</taxon>
        <taxon>Acaulospora</taxon>
    </lineage>
</organism>
<name>A0ACA9PLX5_9GLOM</name>
<dbReference type="EMBL" id="CAJVPT010036512">
    <property type="protein sequence ID" value="CAG8714726.1"/>
    <property type="molecule type" value="Genomic_DNA"/>
</dbReference>
<evidence type="ECO:0000313" key="1">
    <source>
        <dbReference type="EMBL" id="CAG8714726.1"/>
    </source>
</evidence>
<sequence>HTYDMVANRSIEEGEEVFNTYDSRGISNVDLLCRYGFLIEGNARDVITFEEDEILSVLKEFFGLWDEFESGPGEMKPPFGWQSPSERTTASPAIDNDATDPFKVNNLPLQSGTANEITRPTPTLNETPLSVHNSTTMMGKGNSTAPVKQHEYRIHDVNVRSTFSGGGGANAMKRRLESSELLQEEGASDYPDAIVGVMAGDEDEGHRAGRGGLERPQTQREDAAGLERPLELSIDADGLVSLGLWNRLVRASFDLFVTTRGFGLGRDLGPSSSKGLLGEEDEVVARLTDKLGWLWEEIENSRKRRRTGFGSVYTAAEDNSIVSAASGRDPSSRPTLDQPSSQQFSRPPRRRRILDSSQTIVKHETMSNSDDGATLTPPNQVSEPVSATPTLTQVPSARGGPGSDRKADKLLAEHSGWGTLRDDPLAVHDSNRATVEYIGGHVKAQGEETDWDTPLGYEKLAQPAKTFSTSSRTFLKREGRDAAFLHQPHGCERDDEYEEVSRTKFGEDEGFIHSREN</sequence>
<gene>
    <name evidence="1" type="ORF">ACOLOM_LOCUS10846</name>
</gene>
<comment type="caution">
    <text evidence="1">The sequence shown here is derived from an EMBL/GenBank/DDBJ whole genome shotgun (WGS) entry which is preliminary data.</text>
</comment>
<reference evidence="1" key="1">
    <citation type="submission" date="2021-06" db="EMBL/GenBank/DDBJ databases">
        <authorList>
            <person name="Kallberg Y."/>
            <person name="Tangrot J."/>
            <person name="Rosling A."/>
        </authorList>
    </citation>
    <scope>NUCLEOTIDE SEQUENCE</scope>
    <source>
        <strain evidence="1">CL356</strain>
    </source>
</reference>
<proteinExistence type="predicted"/>